<evidence type="ECO:0000256" key="1">
    <source>
        <dbReference type="ARBA" id="ARBA00001974"/>
    </source>
</evidence>
<sequence>MTPMPRPTDTFGEIPALVVGAGPAGLAAAIELARHDVPVLLVERRTVLSSHPRATVLSLRSMELMRGWGLEKEVRDRSADVDWRILEAETLLDVASGAAVPTGYPSPAQSRVLSPVEPACVAQDDVEPLLLAQLRDRPSARVELGWELAGVRVGPAGARAALRHVGTGATRTVQARYVVAADGARSAVRRALGLALHGEEDVMTGVTTLVHAPLWDVVGPHRHVLYSVTRAESPSIFLPTGASDRWLFASRTDGAGTLGERRTAELVRLGAGVPGLPVTVGRSRSWSSAAQVAERFRSGPVFLAGDAAHRVTPRGGTGLNLALHDGYDLGWKLAWVVRGWAGAALLDTYEAERRPVAEHTVARSADPNGSVRPPEQEVHVDLGGRIAHAWSGSRSTLDLLGSGLTLFAGDDGSDWDAATASLTARVPVDLRRVDVVAARAVGVVGRSAVLVRPDGKPAAVLGPGADPVQALRTAVAVTTARTPMARSAEPTARAVRQAS</sequence>
<dbReference type="EMBL" id="CADCWC010000436">
    <property type="protein sequence ID" value="CAA9552121.1"/>
    <property type="molecule type" value="Genomic_DNA"/>
</dbReference>
<evidence type="ECO:0000256" key="2">
    <source>
        <dbReference type="ARBA" id="ARBA00022630"/>
    </source>
</evidence>
<dbReference type="PANTHER" id="PTHR43004:SF19">
    <property type="entry name" value="BINDING MONOOXYGENASE, PUTATIVE (JCVI)-RELATED"/>
    <property type="match status" value="1"/>
</dbReference>
<dbReference type="GO" id="GO:0071949">
    <property type="term" value="F:FAD binding"/>
    <property type="evidence" value="ECO:0007669"/>
    <property type="project" value="InterPro"/>
</dbReference>
<dbReference type="SUPFAM" id="SSF51905">
    <property type="entry name" value="FAD/NAD(P)-binding domain"/>
    <property type="match status" value="1"/>
</dbReference>
<gene>
    <name evidence="5" type="ORF">AVDCRST_MAG79-2789</name>
</gene>
<dbReference type="InterPro" id="IPR050641">
    <property type="entry name" value="RIFMO-like"/>
</dbReference>
<dbReference type="Gene3D" id="3.40.30.120">
    <property type="match status" value="1"/>
</dbReference>
<evidence type="ECO:0000313" key="5">
    <source>
        <dbReference type="EMBL" id="CAA9552121.1"/>
    </source>
</evidence>
<comment type="cofactor">
    <cofactor evidence="1">
        <name>FAD</name>
        <dbReference type="ChEBI" id="CHEBI:57692"/>
    </cofactor>
</comment>
<name>A0A6J4UL90_9ACTN</name>
<evidence type="ECO:0000256" key="3">
    <source>
        <dbReference type="ARBA" id="ARBA00022827"/>
    </source>
</evidence>
<proteinExistence type="predicted"/>
<dbReference type="InterPro" id="IPR002938">
    <property type="entry name" value="FAD-bd"/>
</dbReference>
<protein>
    <submittedName>
        <fullName evidence="5">2-polyprenyl-6-methoxyphenol hydroxylase and related FAD-dependent oxidoreductases</fullName>
    </submittedName>
</protein>
<organism evidence="5">
    <name type="scientific">uncultured Thermoleophilia bacterium</name>
    <dbReference type="NCBI Taxonomy" id="1497501"/>
    <lineage>
        <taxon>Bacteria</taxon>
        <taxon>Bacillati</taxon>
        <taxon>Actinomycetota</taxon>
        <taxon>Thermoleophilia</taxon>
        <taxon>environmental samples</taxon>
    </lineage>
</organism>
<dbReference type="Gene3D" id="3.30.9.10">
    <property type="entry name" value="D-Amino Acid Oxidase, subunit A, domain 2"/>
    <property type="match status" value="1"/>
</dbReference>
<accession>A0A6J4UL90</accession>
<dbReference type="PANTHER" id="PTHR43004">
    <property type="entry name" value="TRK SYSTEM POTASSIUM UPTAKE PROTEIN"/>
    <property type="match status" value="1"/>
</dbReference>
<keyword evidence="3" id="KW-0274">FAD</keyword>
<keyword evidence="2" id="KW-0285">Flavoprotein</keyword>
<dbReference type="AlphaFoldDB" id="A0A6J4UL90"/>
<dbReference type="Gene3D" id="3.50.50.60">
    <property type="entry name" value="FAD/NAD(P)-binding domain"/>
    <property type="match status" value="1"/>
</dbReference>
<reference evidence="5" key="1">
    <citation type="submission" date="2020-02" db="EMBL/GenBank/DDBJ databases">
        <authorList>
            <person name="Meier V. D."/>
        </authorList>
    </citation>
    <scope>NUCLEOTIDE SEQUENCE</scope>
    <source>
        <strain evidence="5">AVDCRST_MAG79</strain>
    </source>
</reference>
<dbReference type="Pfam" id="PF01494">
    <property type="entry name" value="FAD_binding_3"/>
    <property type="match status" value="1"/>
</dbReference>
<evidence type="ECO:0000259" key="4">
    <source>
        <dbReference type="Pfam" id="PF01494"/>
    </source>
</evidence>
<dbReference type="PRINTS" id="PR00420">
    <property type="entry name" value="RNGMNOXGNASE"/>
</dbReference>
<feature type="domain" description="FAD-binding" evidence="4">
    <location>
        <begin position="14"/>
        <end position="364"/>
    </location>
</feature>
<dbReference type="GO" id="GO:0016709">
    <property type="term" value="F:oxidoreductase activity, acting on paired donors, with incorporation or reduction of molecular oxygen, NAD(P)H as one donor, and incorporation of one atom of oxygen"/>
    <property type="evidence" value="ECO:0007669"/>
    <property type="project" value="UniProtKB-ARBA"/>
</dbReference>
<dbReference type="InterPro" id="IPR036188">
    <property type="entry name" value="FAD/NAD-bd_sf"/>
</dbReference>